<evidence type="ECO:0000256" key="1">
    <source>
        <dbReference type="ARBA" id="ARBA00004141"/>
    </source>
</evidence>
<proteinExistence type="predicted"/>
<comment type="subcellular location">
    <subcellularLocation>
        <location evidence="1">Membrane</location>
        <topology evidence="1">Multi-pass membrane protein</topology>
    </subcellularLocation>
</comment>
<evidence type="ECO:0000256" key="2">
    <source>
        <dbReference type="ARBA" id="ARBA00022692"/>
    </source>
</evidence>
<dbReference type="Proteomes" id="UP000582643">
    <property type="component" value="Unassembled WGS sequence"/>
</dbReference>
<name>A0A7W7U3R6_9ACTN</name>
<evidence type="ECO:0000256" key="5">
    <source>
        <dbReference type="SAM" id="Phobius"/>
    </source>
</evidence>
<feature type="transmembrane region" description="Helical" evidence="5">
    <location>
        <begin position="210"/>
        <end position="228"/>
    </location>
</feature>
<reference evidence="6 7" key="1">
    <citation type="submission" date="2020-08" db="EMBL/GenBank/DDBJ databases">
        <title>Genomic Encyclopedia of Type Strains, Phase III (KMG-III): the genomes of soil and plant-associated and newly described type strains.</title>
        <authorList>
            <person name="Whitman W."/>
        </authorList>
    </citation>
    <scope>NUCLEOTIDE SEQUENCE [LARGE SCALE GENOMIC DNA]</scope>
    <source>
        <strain evidence="6 7">SFB5A</strain>
    </source>
</reference>
<comment type="caution">
    <text evidence="6">The sequence shown here is derived from an EMBL/GenBank/DDBJ whole genome shotgun (WGS) entry which is preliminary data.</text>
</comment>
<evidence type="ECO:0000256" key="4">
    <source>
        <dbReference type="ARBA" id="ARBA00023136"/>
    </source>
</evidence>
<dbReference type="PANTHER" id="PTHR43359">
    <property type="entry name" value="FORMATE HYDROGENLYASE SUBUNIT 4"/>
    <property type="match status" value="1"/>
</dbReference>
<dbReference type="AlphaFoldDB" id="A0A7W7U3R6"/>
<feature type="transmembrane region" description="Helical" evidence="5">
    <location>
        <begin position="174"/>
        <end position="198"/>
    </location>
</feature>
<dbReference type="InterPro" id="IPR001694">
    <property type="entry name" value="NADH_UbQ_OxRdtase_su1/FPO"/>
</dbReference>
<gene>
    <name evidence="6" type="ORF">GGE06_005433</name>
</gene>
<dbReference type="GO" id="GO:0016829">
    <property type="term" value="F:lyase activity"/>
    <property type="evidence" value="ECO:0007669"/>
    <property type="project" value="UniProtKB-KW"/>
</dbReference>
<feature type="transmembrane region" description="Helical" evidence="5">
    <location>
        <begin position="100"/>
        <end position="119"/>
    </location>
</feature>
<keyword evidence="3 5" id="KW-1133">Transmembrane helix</keyword>
<feature type="transmembrane region" description="Helical" evidence="5">
    <location>
        <begin position="139"/>
        <end position="162"/>
    </location>
</feature>
<keyword evidence="4 5" id="KW-0472">Membrane</keyword>
<evidence type="ECO:0000313" key="7">
    <source>
        <dbReference type="Proteomes" id="UP000582643"/>
    </source>
</evidence>
<dbReference type="EMBL" id="JACHJY010000008">
    <property type="protein sequence ID" value="MBB4984487.1"/>
    <property type="molecule type" value="Genomic_DNA"/>
</dbReference>
<feature type="transmembrane region" description="Helical" evidence="5">
    <location>
        <begin position="66"/>
        <end position="88"/>
    </location>
</feature>
<keyword evidence="2 5" id="KW-0812">Transmembrane</keyword>
<evidence type="ECO:0000313" key="6">
    <source>
        <dbReference type="EMBL" id="MBB4984487.1"/>
    </source>
</evidence>
<dbReference type="RefSeq" id="WP_116158063.1">
    <property type="nucleotide sequence ID" value="NZ_JACHJY010000008.1"/>
</dbReference>
<keyword evidence="6" id="KW-0456">Lyase</keyword>
<dbReference type="PANTHER" id="PTHR43359:SF1">
    <property type="entry name" value="FORMATE HYDROGENLYASE SUBUNIT 4-RELATED"/>
    <property type="match status" value="1"/>
</dbReference>
<dbReference type="InterPro" id="IPR052561">
    <property type="entry name" value="ComplexI_Subunit1"/>
</dbReference>
<organism evidence="6 7">
    <name type="scientific">Streptomyces nymphaeiformis</name>
    <dbReference type="NCBI Taxonomy" id="2663842"/>
    <lineage>
        <taxon>Bacteria</taxon>
        <taxon>Bacillati</taxon>
        <taxon>Actinomycetota</taxon>
        <taxon>Actinomycetes</taxon>
        <taxon>Kitasatosporales</taxon>
        <taxon>Streptomycetaceae</taxon>
        <taxon>Streptomyces</taxon>
    </lineage>
</organism>
<sequence>MSAYGYAATASQLVLVVAGAPLLTGLMRQVRARMEGRAGAGLLQPWRDARKLLRKEPITPVGTGPAFHIAPALVVATALVVAALVPLLSTDTPLAGRGDLIVVVALLALGTVALALAGLDTGTAFGGMGPSREMTVAALVEPTLLMAVLALSVPAGTTDLAAIVEGAVHDPARLASPASLLAASPLTAAALTLLAYAVARPLVALDPGPAVQALPVGLAVVLVGFFVLATRRRALSQVVGFLLLDNGITATAFLATSGVPLIVELGVSFDVLLAALVLQVLTARMRAAFGTTDLDDLRELHD</sequence>
<protein>
    <submittedName>
        <fullName evidence="6">Formate hydrogenlyase subunit 4</fullName>
    </submittedName>
</protein>
<feature type="transmembrane region" description="Helical" evidence="5">
    <location>
        <begin position="235"/>
        <end position="255"/>
    </location>
</feature>
<dbReference type="Pfam" id="PF00146">
    <property type="entry name" value="NADHdh"/>
    <property type="match status" value="1"/>
</dbReference>
<evidence type="ECO:0000256" key="3">
    <source>
        <dbReference type="ARBA" id="ARBA00022989"/>
    </source>
</evidence>
<keyword evidence="7" id="KW-1185">Reference proteome</keyword>
<dbReference type="GO" id="GO:0005886">
    <property type="term" value="C:plasma membrane"/>
    <property type="evidence" value="ECO:0007669"/>
    <property type="project" value="TreeGrafter"/>
</dbReference>
<accession>A0A7W7U3R6</accession>
<feature type="transmembrane region" description="Helical" evidence="5">
    <location>
        <begin position="261"/>
        <end position="281"/>
    </location>
</feature>